<feature type="signal peptide" evidence="4">
    <location>
        <begin position="1"/>
        <end position="30"/>
    </location>
</feature>
<gene>
    <name evidence="6" type="ORF">QCA50_020633</name>
</gene>
<reference evidence="6 7" key="1">
    <citation type="submission" date="2022-09" db="EMBL/GenBank/DDBJ databases">
        <authorList>
            <person name="Palmer J.M."/>
        </authorList>
    </citation>
    <scope>NUCLEOTIDE SEQUENCE [LARGE SCALE GENOMIC DNA]</scope>
    <source>
        <strain evidence="6 7">DSM 7382</strain>
    </source>
</reference>
<feature type="transmembrane region" description="Helical" evidence="3">
    <location>
        <begin position="1240"/>
        <end position="1271"/>
    </location>
</feature>
<keyword evidence="3" id="KW-0812">Transmembrane</keyword>
<dbReference type="SMART" id="SM00326">
    <property type="entry name" value="SH3"/>
    <property type="match status" value="1"/>
</dbReference>
<dbReference type="Pfam" id="PF20843">
    <property type="entry name" value="Rax2_3"/>
    <property type="match status" value="1"/>
</dbReference>
<dbReference type="Pfam" id="PF12768">
    <property type="entry name" value="Rax2"/>
    <property type="match status" value="2"/>
</dbReference>
<evidence type="ECO:0000256" key="4">
    <source>
        <dbReference type="SAM" id="SignalP"/>
    </source>
</evidence>
<evidence type="ECO:0000259" key="5">
    <source>
        <dbReference type="PROSITE" id="PS50002"/>
    </source>
</evidence>
<dbReference type="Pfam" id="PF00018">
    <property type="entry name" value="SH3_1"/>
    <property type="match status" value="1"/>
</dbReference>
<protein>
    <recommendedName>
        <fullName evidence="5">SH3 domain-containing protein</fullName>
    </recommendedName>
</protein>
<dbReference type="PROSITE" id="PS50002">
    <property type="entry name" value="SH3"/>
    <property type="match status" value="1"/>
</dbReference>
<dbReference type="InterPro" id="IPR011043">
    <property type="entry name" value="Gal_Oxase/kelch_b-propeller"/>
</dbReference>
<evidence type="ECO:0000313" key="6">
    <source>
        <dbReference type="EMBL" id="KAK7676415.1"/>
    </source>
</evidence>
<name>A0AAW0FC58_9APHY</name>
<feature type="chain" id="PRO_5043877937" description="SH3 domain-containing protein" evidence="4">
    <location>
        <begin position="31"/>
        <end position="1421"/>
    </location>
</feature>
<evidence type="ECO:0000313" key="7">
    <source>
        <dbReference type="Proteomes" id="UP001385951"/>
    </source>
</evidence>
<dbReference type="InterPro" id="IPR048265">
    <property type="entry name" value="Rax2-like_third"/>
</dbReference>
<dbReference type="SUPFAM" id="SSF50965">
    <property type="entry name" value="Galactose oxidase, central domain"/>
    <property type="match status" value="2"/>
</dbReference>
<dbReference type="EMBL" id="JASBNA010000118">
    <property type="protein sequence ID" value="KAK7676415.1"/>
    <property type="molecule type" value="Genomic_DNA"/>
</dbReference>
<keyword evidence="4" id="KW-0732">Signal</keyword>
<keyword evidence="7" id="KW-1185">Reference proteome</keyword>
<dbReference type="Proteomes" id="UP001385951">
    <property type="component" value="Unassembled WGS sequence"/>
</dbReference>
<keyword evidence="1 2" id="KW-0728">SH3 domain</keyword>
<sequence>MATSNSPASFFSSLSRVSFSLLPLLNVVLATPPLVDFDRMGSVGIAGSFAGFSFLDNTTDTGSLDASTSTLLSRGSDGQLSRVGSTNAGGNILAGCSIDDTFYFAGAFTSIGSTSANNVASYKSPSGAVAALGSNGPNGEVRALYCDTSAKKVWAGGSFTSPAPSVAVWDVTSSSWSAPPFGGLSGSNGEVSSITANSSHASLFFAGSFVTSFGSSSVINGTNNPNVPFSAGATPFSSSLVPVPLQDAQIDASPSSTTSGFDTVSNILCPAGQDGSGNTWFARDGSSAVITVRKFSFLSANGVRIGNTFLDGRGTTAFSVTTIPDNSVQTLHYTDPTDGSNKTCSDSCPLLTDSSIPYQDFLFSNAADITGFQLTLSEWKGAGPGLHLLQLLSSGAFASSIASNNGVSCFAPNPSNATQTGTWTEKDVNTNIPGTIQAVLVSTVDVGTPSSQSPTFTWMPYISASGQYDITLLVPGCTNFQDCALRTSVKVTIFPGDGLDPVIQTVSQTNTQDAAVKLYSGPVVPSSPSFVMTITMSLADSPEGTGQNGKYELVADRVQLVLTSANVTANGTATTSSSSVGSQRGFGFFEFPLSTTSSINASSVMPNSTITGLDNVGFQMFTALGGASATANINAVAHHDSGIVFLAGTFNLSAGSASGSANIVAYNNGQFVSLSNKGLNGPVTSLVVSGDQLFVGGAFTDTASASNGDLSGVAIYDVKNKQWKAMEGGVNGAALGLSLSKDQLTVVGNFSQPMVSQNQPLTNVASSFAIWSTSSSSWVNTTGMTTGNLTFVAPSSTNSDDTSEFMAGHISASFEFGASSFALLSNNAGDSGIPKVTALNLTIGTTSATTATTVSRRHHIRRTAAAIIPRIGQLFKRQTANDASLTPLPTTTPSSSPAILAGAFWTNNSKTVAIVGGNFSFTSSSGQSAANIAIYDLDSGAISALKGNQVNGSIQTMLVQGNTLFIGGQFTIEGTNQVSFAVYDLAGEQWDITGVEPLQSGSTAPVTVRTITASPSQTDTIIVAGSFASAGSTVCKAICQFEFQNKEWSALGSGIQGEVASVAYAGNTRDLVVASGSIALADGTLTNVAMYTIANQTWSTIGNSNSLPGPVTAVEVNNGNSSSIFAAGKSSDGSQSYLSYWDGTTWNELNPGFASSTDVSQLIMVPLQNTHDANGVVEPDRMLMVSGSLSDPDFGNASSVLFDGKNFIPYILTSSSTGTPGAVSSLIHSIAQFSFTQRHFLATGIVILISIAIAAGVVFLLALIGILWTLFSRRDDRVNKFDPAEIQDDDSAHRPTSLLEHINAATRNTILGGHDPYNSDTMEKEAGAGTVLQSASEHDPFGPDGSNYVRAETPSDAVMGMSEDISRSAHARYSFDGQSEGELPMSAGQEIEVLDDRDAAWWYARDPKSGLEGVVPAAYVY</sequence>
<dbReference type="Pfam" id="PF20842">
    <property type="entry name" value="Rax2_2"/>
    <property type="match status" value="1"/>
</dbReference>
<dbReference type="InterPro" id="IPR001452">
    <property type="entry name" value="SH3_domain"/>
</dbReference>
<keyword evidence="3" id="KW-0472">Membrane</keyword>
<organism evidence="6 7">
    <name type="scientific">Cerrena zonata</name>
    <dbReference type="NCBI Taxonomy" id="2478898"/>
    <lineage>
        <taxon>Eukaryota</taxon>
        <taxon>Fungi</taxon>
        <taxon>Dikarya</taxon>
        <taxon>Basidiomycota</taxon>
        <taxon>Agaricomycotina</taxon>
        <taxon>Agaricomycetes</taxon>
        <taxon>Polyporales</taxon>
        <taxon>Cerrenaceae</taxon>
        <taxon>Cerrena</taxon>
    </lineage>
</organism>
<dbReference type="PANTHER" id="PTHR31778:SF2">
    <property type="entry name" value="BUD SITE SELECTION PROTEIN RAX2"/>
    <property type="match status" value="1"/>
</dbReference>
<dbReference type="PANTHER" id="PTHR31778">
    <property type="entry name" value="BUD SITE SELECTION PROTEIN RAX2"/>
    <property type="match status" value="1"/>
</dbReference>
<keyword evidence="3" id="KW-1133">Transmembrane helix</keyword>
<evidence type="ECO:0000256" key="2">
    <source>
        <dbReference type="PROSITE-ProRule" id="PRU00192"/>
    </source>
</evidence>
<dbReference type="SUPFAM" id="SSF50044">
    <property type="entry name" value="SH3-domain"/>
    <property type="match status" value="1"/>
</dbReference>
<evidence type="ECO:0000256" key="3">
    <source>
        <dbReference type="SAM" id="Phobius"/>
    </source>
</evidence>
<accession>A0AAW0FC58</accession>
<dbReference type="InterPro" id="IPR024982">
    <property type="entry name" value="Rax2-like_C"/>
</dbReference>
<dbReference type="GO" id="GO:1902929">
    <property type="term" value="C:plasma membrane of growing cell tip"/>
    <property type="evidence" value="ECO:0007669"/>
    <property type="project" value="TreeGrafter"/>
</dbReference>
<dbReference type="InterPro" id="IPR048266">
    <property type="entry name" value="Rax2-like_second"/>
</dbReference>
<dbReference type="Gene3D" id="2.30.30.40">
    <property type="entry name" value="SH3 Domains"/>
    <property type="match status" value="1"/>
</dbReference>
<dbReference type="InterPro" id="IPR036028">
    <property type="entry name" value="SH3-like_dom_sf"/>
</dbReference>
<proteinExistence type="predicted"/>
<comment type="caution">
    <text evidence="6">The sequence shown here is derived from an EMBL/GenBank/DDBJ whole genome shotgun (WGS) entry which is preliminary data.</text>
</comment>
<feature type="domain" description="SH3" evidence="5">
    <location>
        <begin position="1364"/>
        <end position="1421"/>
    </location>
</feature>
<evidence type="ECO:0000256" key="1">
    <source>
        <dbReference type="ARBA" id="ARBA00022443"/>
    </source>
</evidence>